<keyword evidence="3" id="KW-0804">Transcription</keyword>
<evidence type="ECO:0000313" key="5">
    <source>
        <dbReference type="EMBL" id="SHH73737.1"/>
    </source>
</evidence>
<dbReference type="SUPFAM" id="SSF46689">
    <property type="entry name" value="Homeodomain-like"/>
    <property type="match status" value="2"/>
</dbReference>
<dbReference type="EMBL" id="FQXC01000004">
    <property type="protein sequence ID" value="SHH73737.1"/>
    <property type="molecule type" value="Genomic_DNA"/>
</dbReference>
<dbReference type="InterPro" id="IPR018062">
    <property type="entry name" value="HTH_AraC-typ_CS"/>
</dbReference>
<sequence length="328" mass="35617">MAPNHAVMVKTMQTLPESTPPLRRIAVLLLDRFSNLALSNAIEPFRAANEFIAQPGYAWSFLSLDGGPVTSSSGLSVLPHRALEKMGPVDRLYVVASYGHLTHDTPNLRRALARAARRANQVIGLDSGPWLMASAGLLSGRRATLHWDLLQAFSERFLDVEADHALWVEDGTRITCAGATATLDLSRHLISRDLGPAVAMDVTSLFTAPQPVDAGPTTGDTLVHRAMRVMRGTLEDPLPLPALARRLGTSPRTLSRRCQDSLGLTPGQLYRHLRLSAARRMVESSGLSVSEIAVRCGYEDPTALTRAFRARFGAAPRTFRSKTAVNPA</sequence>
<evidence type="ECO:0000313" key="6">
    <source>
        <dbReference type="Proteomes" id="UP000184221"/>
    </source>
</evidence>
<dbReference type="SUPFAM" id="SSF52317">
    <property type="entry name" value="Class I glutamine amidotransferase-like"/>
    <property type="match status" value="1"/>
</dbReference>
<dbReference type="Gene3D" id="1.10.10.60">
    <property type="entry name" value="Homeodomain-like"/>
    <property type="match status" value="1"/>
</dbReference>
<reference evidence="5 6" key="1">
    <citation type="submission" date="2016-11" db="EMBL/GenBank/DDBJ databases">
        <authorList>
            <person name="Jaros S."/>
            <person name="Januszkiewicz K."/>
            <person name="Wedrychowicz H."/>
        </authorList>
    </citation>
    <scope>NUCLEOTIDE SEQUENCE [LARGE SCALE GENOMIC DNA]</scope>
    <source>
        <strain evidence="5 6">DSM 29431</strain>
    </source>
</reference>
<dbReference type="PANTHER" id="PTHR43130:SF3">
    <property type="entry name" value="HTH-TYPE TRANSCRIPTIONAL REGULATOR RV1931C"/>
    <property type="match status" value="1"/>
</dbReference>
<dbReference type="GO" id="GO:0003700">
    <property type="term" value="F:DNA-binding transcription factor activity"/>
    <property type="evidence" value="ECO:0007669"/>
    <property type="project" value="InterPro"/>
</dbReference>
<dbReference type="Gene3D" id="3.40.50.880">
    <property type="match status" value="1"/>
</dbReference>
<dbReference type="InterPro" id="IPR009057">
    <property type="entry name" value="Homeodomain-like_sf"/>
</dbReference>
<dbReference type="InterPro" id="IPR002818">
    <property type="entry name" value="DJ-1/PfpI"/>
</dbReference>
<keyword evidence="2" id="KW-0238">DNA-binding</keyword>
<keyword evidence="1" id="KW-0805">Transcription regulation</keyword>
<organism evidence="5 6">
    <name type="scientific">Marivita hallyeonensis</name>
    <dbReference type="NCBI Taxonomy" id="996342"/>
    <lineage>
        <taxon>Bacteria</taxon>
        <taxon>Pseudomonadati</taxon>
        <taxon>Pseudomonadota</taxon>
        <taxon>Alphaproteobacteria</taxon>
        <taxon>Rhodobacterales</taxon>
        <taxon>Roseobacteraceae</taxon>
        <taxon>Marivita</taxon>
    </lineage>
</organism>
<evidence type="ECO:0000259" key="4">
    <source>
        <dbReference type="PROSITE" id="PS01124"/>
    </source>
</evidence>
<dbReference type="InterPro" id="IPR018060">
    <property type="entry name" value="HTH_AraC"/>
</dbReference>
<dbReference type="Pfam" id="PF01965">
    <property type="entry name" value="DJ-1_PfpI"/>
    <property type="match status" value="1"/>
</dbReference>
<proteinExistence type="predicted"/>
<dbReference type="CDD" id="cd03136">
    <property type="entry name" value="GATase1_AraC_ArgR_like"/>
    <property type="match status" value="1"/>
</dbReference>
<dbReference type="Proteomes" id="UP000184221">
    <property type="component" value="Unassembled WGS sequence"/>
</dbReference>
<dbReference type="SMART" id="SM00342">
    <property type="entry name" value="HTH_ARAC"/>
    <property type="match status" value="1"/>
</dbReference>
<dbReference type="PROSITE" id="PS01124">
    <property type="entry name" value="HTH_ARAC_FAMILY_2"/>
    <property type="match status" value="1"/>
</dbReference>
<gene>
    <name evidence="5" type="ORF">SAMN05443551_2837</name>
</gene>
<evidence type="ECO:0000256" key="1">
    <source>
        <dbReference type="ARBA" id="ARBA00023015"/>
    </source>
</evidence>
<evidence type="ECO:0000256" key="3">
    <source>
        <dbReference type="ARBA" id="ARBA00023163"/>
    </source>
</evidence>
<dbReference type="PANTHER" id="PTHR43130">
    <property type="entry name" value="ARAC-FAMILY TRANSCRIPTIONAL REGULATOR"/>
    <property type="match status" value="1"/>
</dbReference>
<dbReference type="STRING" id="996342.SAMN05443551_2837"/>
<name>A0A1M5VEQ9_9RHOB</name>
<dbReference type="GO" id="GO:0043565">
    <property type="term" value="F:sequence-specific DNA binding"/>
    <property type="evidence" value="ECO:0007669"/>
    <property type="project" value="InterPro"/>
</dbReference>
<evidence type="ECO:0000256" key="2">
    <source>
        <dbReference type="ARBA" id="ARBA00023125"/>
    </source>
</evidence>
<accession>A0A1M5VEQ9</accession>
<dbReference type="PROSITE" id="PS00041">
    <property type="entry name" value="HTH_ARAC_FAMILY_1"/>
    <property type="match status" value="1"/>
</dbReference>
<dbReference type="Pfam" id="PF12833">
    <property type="entry name" value="HTH_18"/>
    <property type="match status" value="1"/>
</dbReference>
<protein>
    <submittedName>
        <fullName evidence="5">Transcriptional regulator, AraC family with amidase-like domain</fullName>
    </submittedName>
</protein>
<dbReference type="InterPro" id="IPR029062">
    <property type="entry name" value="Class_I_gatase-like"/>
</dbReference>
<keyword evidence="6" id="KW-1185">Reference proteome</keyword>
<dbReference type="AlphaFoldDB" id="A0A1M5VEQ9"/>
<feature type="domain" description="HTH araC/xylS-type" evidence="4">
    <location>
        <begin position="224"/>
        <end position="322"/>
    </location>
</feature>
<dbReference type="InterPro" id="IPR052158">
    <property type="entry name" value="INH-QAR"/>
</dbReference>